<reference evidence="8 9" key="1">
    <citation type="submission" date="2017-10" db="EMBL/GenBank/DDBJ databases">
        <authorList>
            <person name="Banno H."/>
            <person name="Chua N.-H."/>
        </authorList>
    </citation>
    <scope>NUCLEOTIDE SEQUENCE [LARGE SCALE GENOMIC DNA]</scope>
    <source>
        <strain evidence="8">Vibrio tapetis CECT4600</strain>
    </source>
</reference>
<dbReference type="GO" id="GO:0005737">
    <property type="term" value="C:cytoplasm"/>
    <property type="evidence" value="ECO:0007669"/>
    <property type="project" value="UniProtKB-SubCell"/>
</dbReference>
<dbReference type="Pfam" id="PF00037">
    <property type="entry name" value="Fer4"/>
    <property type="match status" value="1"/>
</dbReference>
<organism evidence="8 9">
    <name type="scientific">Vibrio tapetis subsp. tapetis</name>
    <dbReference type="NCBI Taxonomy" id="1671868"/>
    <lineage>
        <taxon>Bacteria</taxon>
        <taxon>Pseudomonadati</taxon>
        <taxon>Pseudomonadota</taxon>
        <taxon>Gammaproteobacteria</taxon>
        <taxon>Vibrionales</taxon>
        <taxon>Vibrionaceae</taxon>
        <taxon>Vibrio</taxon>
    </lineage>
</organism>
<comment type="subunit">
    <text evidence="6">Interacts with the cytoplasmic NapA precursor.</text>
</comment>
<sequence length="163" mass="18071">MVDIARRRLFSRSPKANIDTSAPLRMPWLKAESVFLDDCTRCGKCLESCETNIIIKGEGGYPEVDFQIDECTFCEQCADVCPESLFLPRTEKPWQYRAEIDNKCLSLNGVDCRTCGEQCEVSAIKFQLSVGSVAKPILNQDECTGCGACVAVCPTQSIKINNK</sequence>
<evidence type="ECO:0000256" key="5">
    <source>
        <dbReference type="ARBA" id="ARBA00023014"/>
    </source>
</evidence>
<dbReference type="SUPFAM" id="SSF54862">
    <property type="entry name" value="4Fe-4S ferredoxins"/>
    <property type="match status" value="1"/>
</dbReference>
<keyword evidence="3 6" id="KW-0677">Repeat</keyword>
<evidence type="ECO:0000256" key="2">
    <source>
        <dbReference type="ARBA" id="ARBA00022723"/>
    </source>
</evidence>
<dbReference type="InterPro" id="IPR017896">
    <property type="entry name" value="4Fe4S_Fe-S-bd"/>
</dbReference>
<dbReference type="HAMAP" id="MF_02201">
    <property type="entry name" value="NapF"/>
    <property type="match status" value="1"/>
</dbReference>
<keyword evidence="2 6" id="KW-0479">Metal-binding</keyword>
<keyword evidence="4 6" id="KW-0408">Iron</keyword>
<evidence type="ECO:0000256" key="4">
    <source>
        <dbReference type="ARBA" id="ARBA00023004"/>
    </source>
</evidence>
<evidence type="ECO:0000256" key="1">
    <source>
        <dbReference type="ARBA" id="ARBA00022485"/>
    </source>
</evidence>
<gene>
    <name evidence="6 8" type="primary">napF</name>
    <name evidence="8" type="ORF">VTAP4600_B0129</name>
</gene>
<dbReference type="Pfam" id="PF12838">
    <property type="entry name" value="Fer4_7"/>
    <property type="match status" value="1"/>
</dbReference>
<comment type="subcellular location">
    <subcellularLocation>
        <location evidence="6">Cytoplasm</location>
    </subcellularLocation>
</comment>
<keyword evidence="6" id="KW-0963">Cytoplasm</keyword>
<feature type="domain" description="4Fe-4S ferredoxin-type" evidence="7">
    <location>
        <begin position="30"/>
        <end position="59"/>
    </location>
</feature>
<feature type="binding site" evidence="6">
    <location>
        <position position="71"/>
    </location>
    <ligand>
        <name>[4Fe-4S] cluster</name>
        <dbReference type="ChEBI" id="CHEBI:49883"/>
        <label>2</label>
    </ligand>
</feature>
<dbReference type="CDD" id="cd10564">
    <property type="entry name" value="NapF_like"/>
    <property type="match status" value="1"/>
</dbReference>
<dbReference type="PANTHER" id="PTHR24960:SF79">
    <property type="entry name" value="PHOTOSYSTEM I IRON-SULFUR CENTER"/>
    <property type="match status" value="1"/>
</dbReference>
<feature type="binding site" evidence="6">
    <location>
        <position position="77"/>
    </location>
    <ligand>
        <name>[4Fe-4S] cluster</name>
        <dbReference type="ChEBI" id="CHEBI:49883"/>
        <label>2</label>
    </ligand>
</feature>
<comment type="function">
    <text evidence="6">Could be involved in the maturation of NapA, the catalytic subunit of the periplasmic nitrate reductase, before its export into the periplasm.</text>
</comment>
<feature type="binding site" evidence="6">
    <location>
        <position position="49"/>
    </location>
    <ligand>
        <name>[4Fe-4S] cluster</name>
        <dbReference type="ChEBI" id="CHEBI:49883"/>
        <label>1</label>
    </ligand>
</feature>
<feature type="binding site" evidence="6">
    <location>
        <position position="143"/>
    </location>
    <ligand>
        <name>[4Fe-4S] cluster</name>
        <dbReference type="ChEBI" id="CHEBI:49883"/>
        <label>3</label>
    </ligand>
</feature>
<feature type="binding site" evidence="6">
    <location>
        <position position="153"/>
    </location>
    <ligand>
        <name>[4Fe-4S] cluster</name>
        <dbReference type="ChEBI" id="CHEBI:49883"/>
        <label>3</label>
    </ligand>
</feature>
<evidence type="ECO:0000256" key="6">
    <source>
        <dbReference type="HAMAP-Rule" id="MF_02201"/>
    </source>
</evidence>
<dbReference type="PROSITE" id="PS00198">
    <property type="entry name" value="4FE4S_FER_1"/>
    <property type="match status" value="1"/>
</dbReference>
<evidence type="ECO:0000256" key="3">
    <source>
        <dbReference type="ARBA" id="ARBA00022737"/>
    </source>
</evidence>
<dbReference type="AlphaFoldDB" id="A0A2N8ZIL2"/>
<dbReference type="InterPro" id="IPR017900">
    <property type="entry name" value="4Fe4S_Fe_S_CS"/>
</dbReference>
<dbReference type="Proteomes" id="UP000235828">
    <property type="component" value="Chromosome B"/>
</dbReference>
<proteinExistence type="inferred from homology"/>
<feature type="binding site" evidence="6">
    <location>
        <position position="42"/>
    </location>
    <ligand>
        <name>[4Fe-4S] cluster</name>
        <dbReference type="ChEBI" id="CHEBI:49883"/>
        <label>1</label>
    </ligand>
</feature>
<feature type="binding site" evidence="6">
    <location>
        <position position="146"/>
    </location>
    <ligand>
        <name>[4Fe-4S] cluster</name>
        <dbReference type="ChEBI" id="CHEBI:49883"/>
        <label>3</label>
    </ligand>
</feature>
<evidence type="ECO:0000259" key="7">
    <source>
        <dbReference type="PROSITE" id="PS51379"/>
    </source>
</evidence>
<name>A0A2N8ZIL2_9VIBR</name>
<dbReference type="OrthoDB" id="9808559at2"/>
<dbReference type="Gene3D" id="3.30.70.20">
    <property type="match status" value="2"/>
</dbReference>
<feature type="binding site" evidence="6">
    <location>
        <position position="81"/>
    </location>
    <ligand>
        <name>[4Fe-4S] cluster</name>
        <dbReference type="ChEBI" id="CHEBI:49883"/>
        <label>2</label>
    </ligand>
</feature>
<dbReference type="EMBL" id="LT960612">
    <property type="protein sequence ID" value="SON51740.1"/>
    <property type="molecule type" value="Genomic_DNA"/>
</dbReference>
<accession>A0A2N8ZIL2</accession>
<keyword evidence="9" id="KW-1185">Reference proteome</keyword>
<feature type="binding site" evidence="6">
    <location>
        <position position="39"/>
    </location>
    <ligand>
        <name>[4Fe-4S] cluster</name>
        <dbReference type="ChEBI" id="CHEBI:49883"/>
        <label>1</label>
    </ligand>
</feature>
<dbReference type="NCBIfam" id="TIGR00402">
    <property type="entry name" value="napF"/>
    <property type="match status" value="1"/>
</dbReference>
<comment type="similarity">
    <text evidence="6">Belongs to the NapF family.</text>
</comment>
<feature type="domain" description="4Fe-4S ferredoxin-type" evidence="7">
    <location>
        <begin position="134"/>
        <end position="163"/>
    </location>
</feature>
<keyword evidence="5 6" id="KW-0411">Iron-sulfur</keyword>
<feature type="binding site" evidence="6">
    <location>
        <position position="149"/>
    </location>
    <ligand>
        <name>[4Fe-4S] cluster</name>
        <dbReference type="ChEBI" id="CHEBI:49883"/>
        <label>3</label>
    </ligand>
</feature>
<evidence type="ECO:0000313" key="9">
    <source>
        <dbReference type="Proteomes" id="UP000235828"/>
    </source>
</evidence>
<dbReference type="KEGG" id="vta:B0129"/>
<dbReference type="InterPro" id="IPR004496">
    <property type="entry name" value="NapF"/>
</dbReference>
<dbReference type="RefSeq" id="WP_102524136.1">
    <property type="nucleotide sequence ID" value="NZ_LT960612.1"/>
</dbReference>
<protein>
    <recommendedName>
        <fullName evidence="6">Ferredoxin-type protein NapF</fullName>
    </recommendedName>
</protein>
<evidence type="ECO:0000313" key="8">
    <source>
        <dbReference type="EMBL" id="SON51740.1"/>
    </source>
</evidence>
<feature type="binding site" evidence="6">
    <location>
        <position position="74"/>
    </location>
    <ligand>
        <name>[4Fe-4S] cluster</name>
        <dbReference type="ChEBI" id="CHEBI:49883"/>
        <label>2</label>
    </ligand>
</feature>
<dbReference type="PANTHER" id="PTHR24960">
    <property type="entry name" value="PHOTOSYSTEM I IRON-SULFUR CENTER-RELATED"/>
    <property type="match status" value="1"/>
</dbReference>
<dbReference type="PROSITE" id="PS51379">
    <property type="entry name" value="4FE4S_FER_2"/>
    <property type="match status" value="3"/>
</dbReference>
<dbReference type="GO" id="GO:0051539">
    <property type="term" value="F:4 iron, 4 sulfur cluster binding"/>
    <property type="evidence" value="ECO:0007669"/>
    <property type="project" value="UniProtKB-UniRule"/>
</dbReference>
<dbReference type="GO" id="GO:0046872">
    <property type="term" value="F:metal ion binding"/>
    <property type="evidence" value="ECO:0007669"/>
    <property type="project" value="UniProtKB-KW"/>
</dbReference>
<feature type="domain" description="4Fe-4S ferredoxin-type" evidence="7">
    <location>
        <begin position="60"/>
        <end position="91"/>
    </location>
</feature>
<feature type="binding site" evidence="6">
    <location>
        <position position="45"/>
    </location>
    <ligand>
        <name>[4Fe-4S] cluster</name>
        <dbReference type="ChEBI" id="CHEBI:49883"/>
        <label>1</label>
    </ligand>
</feature>
<dbReference type="InterPro" id="IPR050157">
    <property type="entry name" value="PSI_iron-sulfur_center"/>
</dbReference>
<comment type="cofactor">
    <cofactor evidence="6">
        <name>[4Fe-4S] cluster</name>
        <dbReference type="ChEBI" id="CHEBI:49883"/>
    </cofactor>
</comment>
<keyword evidence="1 6" id="KW-0004">4Fe-4S</keyword>